<sequence>MKLVMTLLVRDEVDIVRENLEFHLARGVDHVIAIDNGSTDGTTEILEEYARAGALTLLHEPSRDYLQAHWVNRMAFMARDAMGADWIINNDADEFWRPPSPPGRPGDLKAVLAGRRGSALSCLRHNMMAPYRELDSKLWHEALVWRAARKLKLPRLRDPLKDPLRHPYFLYDLPPKVIVRARDLVEVDKGCHAAAFDPPAEPEPCDVEIYHFPIRSRTKFEASVRHIAAAVARDGSLPPETSWKYRRWGAMIAKDGHAHRAFAETLPSATRTLAYRLCGYLERDDTLQDELEALRT</sequence>
<organism evidence="1 2">
    <name type="scientific">Kineobactrum sediminis</name>
    <dbReference type="NCBI Taxonomy" id="1905677"/>
    <lineage>
        <taxon>Bacteria</taxon>
        <taxon>Pseudomonadati</taxon>
        <taxon>Pseudomonadota</taxon>
        <taxon>Gammaproteobacteria</taxon>
        <taxon>Cellvibrionales</taxon>
        <taxon>Halieaceae</taxon>
        <taxon>Kineobactrum</taxon>
    </lineage>
</organism>
<dbReference type="EMBL" id="PKLZ01000002">
    <property type="protein sequence ID" value="PLW83696.1"/>
    <property type="molecule type" value="Genomic_DNA"/>
</dbReference>
<evidence type="ECO:0008006" key="3">
    <source>
        <dbReference type="Google" id="ProtNLM"/>
    </source>
</evidence>
<accession>A0A2N5Y5L8</accession>
<dbReference type="AlphaFoldDB" id="A0A2N5Y5L8"/>
<protein>
    <recommendedName>
        <fullName evidence="3">Glycosyltransferase family 2 protein</fullName>
    </recommendedName>
</protein>
<evidence type="ECO:0000313" key="2">
    <source>
        <dbReference type="Proteomes" id="UP000234845"/>
    </source>
</evidence>
<dbReference type="RefSeq" id="WP_101520377.1">
    <property type="nucleotide sequence ID" value="NZ_PKLZ01000002.1"/>
</dbReference>
<name>A0A2N5Y5L8_9GAMM</name>
<proteinExistence type="predicted"/>
<dbReference type="Proteomes" id="UP000234845">
    <property type="component" value="Unassembled WGS sequence"/>
</dbReference>
<keyword evidence="2" id="KW-1185">Reference proteome</keyword>
<dbReference type="OrthoDB" id="7981249at2"/>
<dbReference type="Pfam" id="PF13704">
    <property type="entry name" value="Glyco_tranf_2_4"/>
    <property type="match status" value="1"/>
</dbReference>
<gene>
    <name evidence="1" type="ORF">CWI75_04955</name>
</gene>
<dbReference type="Gene3D" id="3.90.550.10">
    <property type="entry name" value="Spore Coat Polysaccharide Biosynthesis Protein SpsA, Chain A"/>
    <property type="match status" value="1"/>
</dbReference>
<comment type="caution">
    <text evidence="1">The sequence shown here is derived from an EMBL/GenBank/DDBJ whole genome shotgun (WGS) entry which is preliminary data.</text>
</comment>
<dbReference type="InterPro" id="IPR029044">
    <property type="entry name" value="Nucleotide-diphossugar_trans"/>
</dbReference>
<evidence type="ECO:0000313" key="1">
    <source>
        <dbReference type="EMBL" id="PLW83696.1"/>
    </source>
</evidence>
<reference evidence="2" key="1">
    <citation type="submission" date="2017-11" db="EMBL/GenBank/DDBJ databases">
        <title>The draft genome sequence of Chromatocurvus sp. F02.</title>
        <authorList>
            <person name="Du Z.-J."/>
            <person name="Chang Y.-Q."/>
        </authorList>
    </citation>
    <scope>NUCLEOTIDE SEQUENCE [LARGE SCALE GENOMIC DNA]</scope>
    <source>
        <strain evidence="2">F02</strain>
    </source>
</reference>
<dbReference type="SUPFAM" id="SSF53448">
    <property type="entry name" value="Nucleotide-diphospho-sugar transferases"/>
    <property type="match status" value="1"/>
</dbReference>